<comment type="caution">
    <text evidence="2">The sequence shown here is derived from an EMBL/GenBank/DDBJ whole genome shotgun (WGS) entry which is preliminary data.</text>
</comment>
<keyword evidence="3" id="KW-1185">Reference proteome</keyword>
<accession>A0A916RS72</accession>
<feature type="domain" description="N-acetylmuramidase" evidence="1">
    <location>
        <begin position="21"/>
        <end position="191"/>
    </location>
</feature>
<dbReference type="AlphaFoldDB" id="A0A916RS72"/>
<dbReference type="Pfam" id="PF11860">
    <property type="entry name" value="Muramidase"/>
    <property type="match status" value="1"/>
</dbReference>
<evidence type="ECO:0000313" key="2">
    <source>
        <dbReference type="EMBL" id="GGA64155.1"/>
    </source>
</evidence>
<evidence type="ECO:0000313" key="3">
    <source>
        <dbReference type="Proteomes" id="UP000636264"/>
    </source>
</evidence>
<dbReference type="EMBL" id="BMIF01000004">
    <property type="protein sequence ID" value="GGA64155.1"/>
    <property type="molecule type" value="Genomic_DNA"/>
</dbReference>
<sequence length="263" mass="29590">MFSEAMKELITTASILWKVDPDSLFAVIEVESSGKPLVKVQERSEPAITFNKHHFYRRLSGAKLETAIREGLALPHDEPNINPVTQSARWRMLARAIEIDRKAAYEATFWGMGRILGAHWAWLGFGSVDALVREARVGPQGQLSLMMRFIEKADLIGTLRMQDWERFALSYRGPSDDHSEYRKQLAQAYRRQTSRRSGQAQQGSQPECASAANKELPLACFVEAEAADEEVPQISSRCETTHGKGVSTALQRARTWIDQLRGS</sequence>
<name>A0A916RS72_9HYPH</name>
<reference evidence="2" key="2">
    <citation type="submission" date="2020-09" db="EMBL/GenBank/DDBJ databases">
        <authorList>
            <person name="Sun Q."/>
            <person name="Zhou Y."/>
        </authorList>
    </citation>
    <scope>NUCLEOTIDE SEQUENCE</scope>
    <source>
        <strain evidence="2">CGMCC 1.15320</strain>
    </source>
</reference>
<dbReference type="Proteomes" id="UP000636264">
    <property type="component" value="Unassembled WGS sequence"/>
</dbReference>
<dbReference type="InterPro" id="IPR024408">
    <property type="entry name" value="Muramidase"/>
</dbReference>
<protein>
    <recommendedName>
        <fullName evidence="1">N-acetylmuramidase domain-containing protein</fullName>
    </recommendedName>
</protein>
<evidence type="ECO:0000259" key="1">
    <source>
        <dbReference type="Pfam" id="PF11860"/>
    </source>
</evidence>
<dbReference type="RefSeq" id="WP_188720666.1">
    <property type="nucleotide sequence ID" value="NZ_BMIF01000004.1"/>
</dbReference>
<proteinExistence type="predicted"/>
<gene>
    <name evidence="2" type="ORF">GCM10011385_17480</name>
</gene>
<reference evidence="2" key="1">
    <citation type="journal article" date="2014" name="Int. J. Syst. Evol. Microbiol.">
        <title>Complete genome sequence of Corynebacterium casei LMG S-19264T (=DSM 44701T), isolated from a smear-ripened cheese.</title>
        <authorList>
            <consortium name="US DOE Joint Genome Institute (JGI-PGF)"/>
            <person name="Walter F."/>
            <person name="Albersmeier A."/>
            <person name="Kalinowski J."/>
            <person name="Ruckert C."/>
        </authorList>
    </citation>
    <scope>NUCLEOTIDE SEQUENCE</scope>
    <source>
        <strain evidence="2">CGMCC 1.15320</strain>
    </source>
</reference>
<organism evidence="2 3">
    <name type="scientific">Nitratireductor aestuarii</name>
    <dbReference type="NCBI Taxonomy" id="1735103"/>
    <lineage>
        <taxon>Bacteria</taxon>
        <taxon>Pseudomonadati</taxon>
        <taxon>Pseudomonadota</taxon>
        <taxon>Alphaproteobacteria</taxon>
        <taxon>Hyphomicrobiales</taxon>
        <taxon>Phyllobacteriaceae</taxon>
        <taxon>Nitratireductor</taxon>
    </lineage>
</organism>